<protein>
    <submittedName>
        <fullName evidence="2">Uncharacterized protein</fullName>
    </submittedName>
</protein>
<keyword evidence="1" id="KW-0812">Transmembrane</keyword>
<name>A0A8D8QNI5_9HEMI</name>
<accession>A0A8D8QNI5</accession>
<evidence type="ECO:0000313" key="2">
    <source>
        <dbReference type="EMBL" id="CAG6635116.1"/>
    </source>
</evidence>
<keyword evidence="1" id="KW-0472">Membrane</keyword>
<dbReference type="EMBL" id="HBUF01088922">
    <property type="protein sequence ID" value="CAG6635116.1"/>
    <property type="molecule type" value="Transcribed_RNA"/>
</dbReference>
<evidence type="ECO:0000256" key="1">
    <source>
        <dbReference type="SAM" id="Phobius"/>
    </source>
</evidence>
<dbReference type="AlphaFoldDB" id="A0A8D8QNI5"/>
<organism evidence="2">
    <name type="scientific">Cacopsylla melanoneura</name>
    <dbReference type="NCBI Taxonomy" id="428564"/>
    <lineage>
        <taxon>Eukaryota</taxon>
        <taxon>Metazoa</taxon>
        <taxon>Ecdysozoa</taxon>
        <taxon>Arthropoda</taxon>
        <taxon>Hexapoda</taxon>
        <taxon>Insecta</taxon>
        <taxon>Pterygota</taxon>
        <taxon>Neoptera</taxon>
        <taxon>Paraneoptera</taxon>
        <taxon>Hemiptera</taxon>
        <taxon>Sternorrhyncha</taxon>
        <taxon>Psylloidea</taxon>
        <taxon>Psyllidae</taxon>
        <taxon>Psyllinae</taxon>
        <taxon>Cacopsylla</taxon>
    </lineage>
</organism>
<proteinExistence type="predicted"/>
<sequence>MVFSHCTSLSFISSVLHVSLSLFSLPFVSACLFLSIFPLFQYLSLFPSLSSYFFCFATWSVDTYHLLLAFIHSLILISRPHTLVSHSLSLILLWPRKVHKY</sequence>
<keyword evidence="1" id="KW-1133">Transmembrane helix</keyword>
<reference evidence="2" key="1">
    <citation type="submission" date="2021-05" db="EMBL/GenBank/DDBJ databases">
        <authorList>
            <person name="Alioto T."/>
            <person name="Alioto T."/>
            <person name="Gomez Garrido J."/>
        </authorList>
    </citation>
    <scope>NUCLEOTIDE SEQUENCE</scope>
</reference>
<feature type="transmembrane region" description="Helical" evidence="1">
    <location>
        <begin position="20"/>
        <end position="40"/>
    </location>
</feature>